<reference evidence="1 2" key="1">
    <citation type="submission" date="2024-06" db="EMBL/GenBank/DDBJ databases">
        <title>Sorghum-associated microbial communities from plants grown in Nebraska, USA.</title>
        <authorList>
            <person name="Schachtman D."/>
        </authorList>
    </citation>
    <scope>NUCLEOTIDE SEQUENCE [LARGE SCALE GENOMIC DNA]</scope>
    <source>
        <strain evidence="1 2">736</strain>
    </source>
</reference>
<dbReference type="RefSeq" id="WP_107926935.1">
    <property type="nucleotide sequence ID" value="NZ_CP073713.1"/>
</dbReference>
<dbReference type="EMBL" id="JBEPSB010000027">
    <property type="protein sequence ID" value="MET4562927.1"/>
    <property type="molecule type" value="Genomic_DNA"/>
</dbReference>
<accession>A0ABV2PPQ1</accession>
<gene>
    <name evidence="1" type="ORF">ABIA69_004118</name>
</gene>
<evidence type="ECO:0000313" key="2">
    <source>
        <dbReference type="Proteomes" id="UP001549363"/>
    </source>
</evidence>
<comment type="caution">
    <text evidence="1">The sequence shown here is derived from an EMBL/GenBank/DDBJ whole genome shotgun (WGS) entry which is preliminary data.</text>
</comment>
<protein>
    <submittedName>
        <fullName evidence="1">Hydrogenase maturation factor</fullName>
    </submittedName>
</protein>
<dbReference type="Pfam" id="PF11213">
    <property type="entry name" value="DUF3006"/>
    <property type="match status" value="1"/>
</dbReference>
<organism evidence="1 2">
    <name type="scientific">Lysinibacillus parviboronicapiens</name>
    <dbReference type="NCBI Taxonomy" id="436516"/>
    <lineage>
        <taxon>Bacteria</taxon>
        <taxon>Bacillati</taxon>
        <taxon>Bacillota</taxon>
        <taxon>Bacilli</taxon>
        <taxon>Bacillales</taxon>
        <taxon>Bacillaceae</taxon>
        <taxon>Lysinibacillus</taxon>
    </lineage>
</organism>
<name>A0ABV2PPQ1_9BACI</name>
<dbReference type="Proteomes" id="UP001549363">
    <property type="component" value="Unassembled WGS sequence"/>
</dbReference>
<keyword evidence="2" id="KW-1185">Reference proteome</keyword>
<sequence>MSSTKYTLDRIEDGYAIFLKYPDEVEQVILSLAAIDKQIQAGDRVLIEEIGDTYHIEVLNEETAQKKAEIHSLMERLRRKNNHLDG</sequence>
<dbReference type="InterPro" id="IPR021377">
    <property type="entry name" value="DUF3006"/>
</dbReference>
<proteinExistence type="predicted"/>
<evidence type="ECO:0000313" key="1">
    <source>
        <dbReference type="EMBL" id="MET4562927.1"/>
    </source>
</evidence>